<evidence type="ECO:0000256" key="1">
    <source>
        <dbReference type="ARBA" id="ARBA00004496"/>
    </source>
</evidence>
<name>A0A0A7V2G6_9ARCH</name>
<dbReference type="AlphaFoldDB" id="A0A0A7V2G6"/>
<evidence type="ECO:0000256" key="4">
    <source>
        <dbReference type="ARBA" id="ARBA00022598"/>
    </source>
</evidence>
<dbReference type="NCBIfam" id="TIGR00463">
    <property type="entry name" value="gltX_arch"/>
    <property type="match status" value="1"/>
</dbReference>
<comment type="caution">
    <text evidence="10">Lacks conserved residue(s) required for the propagation of feature annotation.</text>
</comment>
<dbReference type="Gene3D" id="3.40.50.620">
    <property type="entry name" value="HUPs"/>
    <property type="match status" value="1"/>
</dbReference>
<organism evidence="14 16">
    <name type="scientific">Candidatus Nitrosopelagicus brevis</name>
    <dbReference type="NCBI Taxonomy" id="1410606"/>
    <lineage>
        <taxon>Archaea</taxon>
        <taxon>Nitrososphaerota</taxon>
    </lineage>
</organism>
<dbReference type="GO" id="GO:0043604">
    <property type="term" value="P:amide biosynthetic process"/>
    <property type="evidence" value="ECO:0007669"/>
    <property type="project" value="TreeGrafter"/>
</dbReference>
<sequence length="572" mass="65658">MNDEEIKSEIRKFALQNAVEHEGQTRDKTILAKIMGNVPELRQKAKEIGPIITEVVSEINQISLEEQQKEIEEKFPELLEVKKEKPQKESLLPALKNIEGKEIITRFPPAPNGYPHIGHAKAAVISEEYAKMHGGKLILRFEDTNPGTERLEYYAAIKVGMDWLGIKYDSVEHVSDNLDILYKKADQIIKSNDAYVCTCSQDSISKDRREMIECKCTKQSIEENEKLWHKMHDEKGFKEGQALLRFRGNMQSGNTTMRDPALFRINTKRHARQEQKYKVWPTYDFAGIIFDSISKVSHAMRSKEFELRKELHHTILDKLGMEKSEFIFFGRLDLEGMPVSKSALKPLIENGKVPWYDDPRLPTLEGLRRRGIRPEAVKKFVLSLGLTKNDTVSPFASLEAFNKKIIDSESIRLHMVRKPKEMKVTNLPSNELELPNHPTIDLGKRTVTVNDSVMIDGEDANELKKGESIRLLGIGIFKIVEDGSNLTAEFISENAENIEKKIQWVAGEPIKLKIIVPDQLFFGETFNEDSLKEIEGYVEQAYLELKDGDEIQFIRFGYCRKESTHQVIFTHK</sequence>
<evidence type="ECO:0000313" key="17">
    <source>
        <dbReference type="Proteomes" id="UP000241022"/>
    </source>
</evidence>
<keyword evidence="8 10" id="KW-0030">Aminoacyl-tRNA synthetase</keyword>
<dbReference type="InterPro" id="IPR001412">
    <property type="entry name" value="aa-tRNA-synth_I_CS"/>
</dbReference>
<comment type="subcellular location">
    <subcellularLocation>
        <location evidence="1 10">Cytoplasm</location>
    </subcellularLocation>
</comment>
<dbReference type="InterPro" id="IPR050132">
    <property type="entry name" value="Gln/Glu-tRNA_Ligase"/>
</dbReference>
<dbReference type="InterPro" id="IPR000924">
    <property type="entry name" value="Glu/Gln-tRNA-synth"/>
</dbReference>
<evidence type="ECO:0000256" key="5">
    <source>
        <dbReference type="ARBA" id="ARBA00022741"/>
    </source>
</evidence>
<keyword evidence="3 10" id="KW-0963">Cytoplasm</keyword>
<dbReference type="Pfam" id="PF03950">
    <property type="entry name" value="tRNA-synt_1c_C"/>
    <property type="match status" value="1"/>
</dbReference>
<evidence type="ECO:0000256" key="6">
    <source>
        <dbReference type="ARBA" id="ARBA00022840"/>
    </source>
</evidence>
<dbReference type="Proteomes" id="UP000241022">
    <property type="component" value="Unassembled WGS sequence"/>
</dbReference>
<dbReference type="InterPro" id="IPR020059">
    <property type="entry name" value="Glu/Gln-tRNA-synth_Ib_codon-bd"/>
</dbReference>
<comment type="catalytic activity">
    <reaction evidence="9 10">
        <text>tRNA(Glu) + L-glutamate + ATP = L-glutamyl-tRNA(Glu) + AMP + diphosphate</text>
        <dbReference type="Rhea" id="RHEA:23540"/>
        <dbReference type="Rhea" id="RHEA-COMP:9663"/>
        <dbReference type="Rhea" id="RHEA-COMP:9680"/>
        <dbReference type="ChEBI" id="CHEBI:29985"/>
        <dbReference type="ChEBI" id="CHEBI:30616"/>
        <dbReference type="ChEBI" id="CHEBI:33019"/>
        <dbReference type="ChEBI" id="CHEBI:78442"/>
        <dbReference type="ChEBI" id="CHEBI:78520"/>
        <dbReference type="ChEBI" id="CHEBI:456215"/>
        <dbReference type="EC" id="6.1.1.17"/>
    </reaction>
</comment>
<dbReference type="GO" id="GO:0006424">
    <property type="term" value="P:glutamyl-tRNA aminoacylation"/>
    <property type="evidence" value="ECO:0007669"/>
    <property type="project" value="UniProtKB-UniRule"/>
</dbReference>
<dbReference type="OrthoDB" id="10470at2157"/>
<feature type="domain" description="tRNA synthetases class I (E and Q) anti-codon binding" evidence="13">
    <location>
        <begin position="501"/>
        <end position="560"/>
    </location>
</feature>
<dbReference type="Gene3D" id="2.40.240.100">
    <property type="match status" value="1"/>
</dbReference>
<evidence type="ECO:0000259" key="13">
    <source>
        <dbReference type="Pfam" id="PF20974"/>
    </source>
</evidence>
<dbReference type="KEGG" id="nbv:T478_0236"/>
<dbReference type="GO" id="GO:0004818">
    <property type="term" value="F:glutamate-tRNA ligase activity"/>
    <property type="evidence" value="ECO:0007669"/>
    <property type="project" value="UniProtKB-UniRule"/>
</dbReference>
<dbReference type="PANTHER" id="PTHR43097">
    <property type="entry name" value="GLUTAMINE-TRNA LIGASE"/>
    <property type="match status" value="1"/>
</dbReference>
<dbReference type="SUPFAM" id="SSF52374">
    <property type="entry name" value="Nucleotidylyl transferase"/>
    <property type="match status" value="1"/>
</dbReference>
<evidence type="ECO:0000256" key="8">
    <source>
        <dbReference type="ARBA" id="ARBA00023146"/>
    </source>
</evidence>
<dbReference type="InterPro" id="IPR049437">
    <property type="entry name" value="tRNA-synt_1c_C2"/>
</dbReference>
<dbReference type="InterPro" id="IPR011035">
    <property type="entry name" value="Ribosomal_bL25/Gln-tRNA_synth"/>
</dbReference>
<reference evidence="15 17" key="4">
    <citation type="submission" date="2018-04" db="EMBL/GenBank/DDBJ databases">
        <title>Transcriptomics of ammonia oxidizing archaea.</title>
        <authorList>
            <person name="Carini P."/>
        </authorList>
    </citation>
    <scope>NUCLEOTIDE SEQUENCE [LARGE SCALE GENOMIC DNA]</scope>
    <source>
        <strain evidence="15 17">U25</strain>
    </source>
</reference>
<evidence type="ECO:0000313" key="14">
    <source>
        <dbReference type="EMBL" id="AJA93249.1"/>
    </source>
</evidence>
<feature type="domain" description="Glutamyl/glutaminyl-tRNA synthetase class Ib catalytic" evidence="11">
    <location>
        <begin position="103"/>
        <end position="407"/>
    </location>
</feature>
<dbReference type="STRING" id="1410606.T478_0236"/>
<dbReference type="Gene3D" id="2.40.240.10">
    <property type="entry name" value="Ribosomal Protein L25, Chain P"/>
    <property type="match status" value="1"/>
</dbReference>
<keyword evidence="17" id="KW-1185">Reference proteome</keyword>
<dbReference type="GO" id="GO:0005829">
    <property type="term" value="C:cytosol"/>
    <property type="evidence" value="ECO:0007669"/>
    <property type="project" value="TreeGrafter"/>
</dbReference>
<dbReference type="GO" id="GO:0005524">
    <property type="term" value="F:ATP binding"/>
    <property type="evidence" value="ECO:0007669"/>
    <property type="project" value="UniProtKB-UniRule"/>
</dbReference>
<dbReference type="EC" id="6.1.1.17" evidence="10"/>
<dbReference type="InterPro" id="IPR014729">
    <property type="entry name" value="Rossmann-like_a/b/a_fold"/>
</dbReference>
<evidence type="ECO:0000313" key="15">
    <source>
        <dbReference type="EMBL" id="PTL87485.1"/>
    </source>
</evidence>
<dbReference type="EMBL" id="LXWN01000002">
    <property type="protein sequence ID" value="PTL87485.1"/>
    <property type="molecule type" value="Genomic_DNA"/>
</dbReference>
<evidence type="ECO:0000256" key="7">
    <source>
        <dbReference type="ARBA" id="ARBA00022917"/>
    </source>
</evidence>
<keyword evidence="7 10" id="KW-0648">Protein biosynthesis</keyword>
<protein>
    <recommendedName>
        <fullName evidence="10">Glutamate--tRNA ligase</fullName>
        <ecNumber evidence="10">6.1.1.17</ecNumber>
    </recommendedName>
    <alternativeName>
        <fullName evidence="10">Glutamyl-tRNA synthetase</fullName>
        <shortName evidence="10">GluRS</shortName>
    </alternativeName>
</protein>
<dbReference type="PROSITE" id="PS00178">
    <property type="entry name" value="AA_TRNA_LIGASE_I"/>
    <property type="match status" value="1"/>
</dbReference>
<dbReference type="GeneID" id="24816135"/>
<comment type="function">
    <text evidence="10">Catalyzes the attachment of glutamate to tRNA(Glu) in a two-step reaction: glutamate is first activated by ATP to form Glu-AMP and then transferred to the acceptor end of tRNA(Glu).</text>
</comment>
<evidence type="ECO:0000313" key="16">
    <source>
        <dbReference type="Proteomes" id="UP000030944"/>
    </source>
</evidence>
<dbReference type="PRINTS" id="PR00987">
    <property type="entry name" value="TRNASYNTHGLU"/>
</dbReference>
<dbReference type="GO" id="GO:0032991">
    <property type="term" value="C:protein-containing complex"/>
    <property type="evidence" value="ECO:0007669"/>
    <property type="project" value="UniProtKB-ARBA"/>
</dbReference>
<reference evidence="17" key="3">
    <citation type="submission" date="2016-05" db="EMBL/GenBank/DDBJ databases">
        <authorList>
            <person name="Dupont C."/>
            <person name="Santoro A."/>
        </authorList>
    </citation>
    <scope>NUCLEOTIDE SEQUENCE [LARGE SCALE GENOMIC DNA]</scope>
    <source>
        <strain evidence="17">U25</strain>
    </source>
</reference>
<accession>A0A0A7V2G6</accession>
<reference evidence="14 16" key="1">
    <citation type="journal article" date="2015" name="Proc. Natl. Acad. Sci. U.S.A.">
        <title>Genomic and proteomic characterization of "Candidatus Nitrosopelagicus brevis": An ammonia-oxidizing archaeon from the open ocean.</title>
        <authorList>
            <person name="Santoro A.E."/>
            <person name="Dupont C.L."/>
            <person name="Richter R.A."/>
            <person name="Craig M.T."/>
            <person name="Carini P."/>
            <person name="McIlvin M.R."/>
            <person name="Yang Y."/>
            <person name="Orsi W.D."/>
            <person name="Moran D.M."/>
            <person name="Saito M.A."/>
        </authorList>
    </citation>
    <scope>NUCLEOTIDE SEQUENCE [LARGE SCALE GENOMIC DNA]</scope>
    <source>
        <strain evidence="14">CN25</strain>
        <strain evidence="16">V2</strain>
    </source>
</reference>
<dbReference type="HAMAP" id="MF_02076">
    <property type="entry name" value="Glu_tRNA_synth_type2"/>
    <property type="match status" value="1"/>
</dbReference>
<dbReference type="RefSeq" id="WP_048104528.1">
    <property type="nucleotide sequence ID" value="NZ_CP007026.1"/>
</dbReference>
<evidence type="ECO:0000256" key="10">
    <source>
        <dbReference type="HAMAP-Rule" id="MF_02076"/>
    </source>
</evidence>
<dbReference type="PANTHER" id="PTHR43097:SF5">
    <property type="entry name" value="GLUTAMATE--TRNA LIGASE"/>
    <property type="match status" value="1"/>
</dbReference>
<dbReference type="InterPro" id="IPR020058">
    <property type="entry name" value="Glu/Gln-tRNA-synth_Ib_cat-dom"/>
</dbReference>
<dbReference type="InterPro" id="IPR020056">
    <property type="entry name" value="Rbsml_bL25/Gln-tRNA_synth_N"/>
</dbReference>
<dbReference type="EMBL" id="CP007026">
    <property type="protein sequence ID" value="AJA93249.1"/>
    <property type="molecule type" value="Genomic_DNA"/>
</dbReference>
<keyword evidence="4 10" id="KW-0436">Ligase</keyword>
<evidence type="ECO:0000259" key="12">
    <source>
        <dbReference type="Pfam" id="PF03950"/>
    </source>
</evidence>
<keyword evidence="6 10" id="KW-0067">ATP-binding</keyword>
<evidence type="ECO:0000256" key="2">
    <source>
        <dbReference type="ARBA" id="ARBA00008927"/>
    </source>
</evidence>
<comment type="similarity">
    <text evidence="2 10">Belongs to the class-I aminoacyl-tRNA synthetase family. Glutamate--tRNA ligase type 2 subfamily.</text>
</comment>
<evidence type="ECO:0000256" key="3">
    <source>
        <dbReference type="ARBA" id="ARBA00022490"/>
    </source>
</evidence>
<dbReference type="Proteomes" id="UP000030944">
    <property type="component" value="Chromosome"/>
</dbReference>
<proteinExistence type="inferred from homology"/>
<dbReference type="Pfam" id="PF00749">
    <property type="entry name" value="tRNA-synt_1c"/>
    <property type="match status" value="1"/>
</dbReference>
<dbReference type="HOGENOM" id="CLU_001882_2_3_2"/>
<keyword evidence="5 10" id="KW-0547">Nucleotide-binding</keyword>
<dbReference type="Pfam" id="PF20974">
    <property type="entry name" value="tRNA-synt_1c_C2"/>
    <property type="match status" value="1"/>
</dbReference>
<gene>
    <name evidence="10 14" type="primary">gltX</name>
    <name evidence="15" type="ORF">A7X95_06250</name>
    <name evidence="14" type="ORF">T478_0236</name>
</gene>
<evidence type="ECO:0000256" key="9">
    <source>
        <dbReference type="ARBA" id="ARBA00048351"/>
    </source>
</evidence>
<dbReference type="InterPro" id="IPR004526">
    <property type="entry name" value="Glu-tRNA-synth_arc/euk"/>
</dbReference>
<feature type="domain" description="Glutamyl/glutaminyl-tRNA synthetase class Ib anti-codon binding" evidence="12">
    <location>
        <begin position="412"/>
        <end position="482"/>
    </location>
</feature>
<evidence type="ECO:0000259" key="11">
    <source>
        <dbReference type="Pfam" id="PF00749"/>
    </source>
</evidence>
<dbReference type="SUPFAM" id="SSF50715">
    <property type="entry name" value="Ribosomal protein L25-like"/>
    <property type="match status" value="1"/>
</dbReference>
<reference evidence="15" key="2">
    <citation type="submission" date="2016-05" db="EMBL/GenBank/DDBJ databases">
        <authorList>
            <person name="Lavstsen T."/>
            <person name="Jespersen J.S."/>
        </authorList>
    </citation>
    <scope>NUCLEOTIDE SEQUENCE [LARGE SCALE GENOMIC DNA]</scope>
    <source>
        <strain evidence="15">U25</strain>
    </source>
</reference>